<dbReference type="CDD" id="cd04301">
    <property type="entry name" value="NAT_SF"/>
    <property type="match status" value="1"/>
</dbReference>
<dbReference type="Gene3D" id="3.30.40.10">
    <property type="entry name" value="Zinc/RING finger domain, C3HC4 (zinc finger)"/>
    <property type="match status" value="1"/>
</dbReference>
<dbReference type="PROSITE" id="PS50016">
    <property type="entry name" value="ZF_PHD_2"/>
    <property type="match status" value="1"/>
</dbReference>
<dbReference type="Pfam" id="PF16135">
    <property type="entry name" value="TDBD"/>
    <property type="match status" value="1"/>
</dbReference>
<dbReference type="GO" id="GO:0006357">
    <property type="term" value="P:regulation of transcription by RNA polymerase II"/>
    <property type="evidence" value="ECO:0007669"/>
    <property type="project" value="TreeGrafter"/>
</dbReference>
<dbReference type="Gene3D" id="3.40.630.30">
    <property type="match status" value="1"/>
</dbReference>
<name>A0A8X8Z2C7_SALSN</name>
<comment type="subcellular location">
    <subcellularLocation>
        <location evidence="1">Nucleus</location>
    </subcellularLocation>
</comment>
<evidence type="ECO:0000313" key="10">
    <source>
        <dbReference type="EMBL" id="KAG6388679.1"/>
    </source>
</evidence>
<dbReference type="InterPro" id="IPR032308">
    <property type="entry name" value="TDBD"/>
</dbReference>
<sequence>MSIEVGEGSGEVEVELIDLNKEPPVERKRKRGEKTNLNHKGNGGADGIPKSSRVLRSRTVAMSDGEKQVISMGIVKLDDKDEEEDQGIEFLGMSKEIVEKKKGRRGRPPKTEGKGEVSSPSQQERLGRPLKERGPIAVFPSGSPEESARKRGRPRKVEREVVAAPSSEMVTSQPEKVGGRSNGGGRGRGRPRKVETEPVAASSLDMTTFQTKKVDDGSNGGARGRGRPRKVESESLASSLDKKHLQPKMVDGEINGSSRGRGRPRKVQSESQASPLDKKYLLRNKVDDSGNGGGRGRGRPSIKIKGEMLPKVENGDVGLKIKKKVVKRGIDRKESGDKVLSKRLKVGKSGLRNGVLQQKKKKEIKEGAEDKEKGLRYQKQLIRDEIVAMLKKAGWSVEYRQRLSKDYQDAVYVDRDGRGHWSVTLAYKKLKEKIDNGTADNIDVLAFTPIPEETFRMLFRMTEPGKKKGKHKKNATVRTIRRATKKESSSKSKSAGGKIKSRRTLLARKPRNGSDSDDYELYDGKRTLLAWMIDLGTVPLGAKVEYKRGRSKRMLIEGKITKEGICCDCCNVTHTIRGFESHAEKTPGKPFRNIYLDSGNSLLQCLLDSWGKHVETDKIEFVCVDVEGDDPNDDTCVVCGDGGDLICCDGCPSTFHNSCLRIEIPSGDWYCVYCSCKYCGSAYESTSTSDDEHNLSSELLACCLCEEKFHLHCTKETMADDLHDENNSFCGKQCLMWVSHVELTHDTYTSHQILDRLQDLLGVRHEMGDEFSYTILQHRVINDDASLFGNSLKIESNSKLAVAFSVMDECFEPIIDDRSGSNMIHNVVYNCGSNIRRLNYDGFCTIVLEKGDEIVSAASIRIHGKQLAEMPFVGTRFNYRRQGMCSRLLTAVDKILSTLGVEKLVIPAISELNETWTKVFGFVPLEESERQQMQHMSMIVFPGVDMLQKPVSGQQSVKPENKPAATSTAAEEKQCKDSAASDEDKARIVGEATATSTAAEEQQCKDTGGEAAASEEDKARAVGEATGTSPAAEEKQCIDTGSEAAASDEDKARTAGEAAALPDPSLSKEGDAFYEAINCERSHNGVCRCNPDEPQEETLPSEANTGIDCNVEAPEPADESNA</sequence>
<feature type="compositionally biased region" description="Basic and acidic residues" evidence="7">
    <location>
        <begin position="125"/>
        <end position="134"/>
    </location>
</feature>
<keyword evidence="4" id="KW-0862">Zinc</keyword>
<dbReference type="CDD" id="cd15539">
    <property type="entry name" value="PHD1_AIRE"/>
    <property type="match status" value="1"/>
</dbReference>
<dbReference type="SUPFAM" id="SSF57903">
    <property type="entry name" value="FYVE/PHD zinc finger"/>
    <property type="match status" value="1"/>
</dbReference>
<feature type="region of interest" description="Disordered" evidence="7">
    <location>
        <begin position="951"/>
        <end position="1069"/>
    </location>
</feature>
<dbReference type="InterPro" id="IPR056511">
    <property type="entry name" value="IDM1_C"/>
</dbReference>
<dbReference type="SMART" id="SM00249">
    <property type="entry name" value="PHD"/>
    <property type="match status" value="2"/>
</dbReference>
<dbReference type="InterPro" id="IPR000182">
    <property type="entry name" value="GNAT_dom"/>
</dbReference>
<protein>
    <submittedName>
        <fullName evidence="10">Uncharacterized protein</fullName>
    </submittedName>
</protein>
<dbReference type="SUPFAM" id="SSF55729">
    <property type="entry name" value="Acyl-CoA N-acyltransferases (Nat)"/>
    <property type="match status" value="1"/>
</dbReference>
<dbReference type="InterPro" id="IPR013083">
    <property type="entry name" value="Znf_RING/FYVE/PHD"/>
</dbReference>
<evidence type="ECO:0000259" key="9">
    <source>
        <dbReference type="PROSITE" id="PS51186"/>
    </source>
</evidence>
<dbReference type="InterPro" id="IPR001965">
    <property type="entry name" value="Znf_PHD"/>
</dbReference>
<evidence type="ECO:0000256" key="5">
    <source>
        <dbReference type="ARBA" id="ARBA00023242"/>
    </source>
</evidence>
<evidence type="ECO:0000259" key="8">
    <source>
        <dbReference type="PROSITE" id="PS50016"/>
    </source>
</evidence>
<dbReference type="GO" id="GO:0003677">
    <property type="term" value="F:DNA binding"/>
    <property type="evidence" value="ECO:0007669"/>
    <property type="project" value="InterPro"/>
</dbReference>
<dbReference type="PROSITE" id="PS51186">
    <property type="entry name" value="GNAT"/>
    <property type="match status" value="1"/>
</dbReference>
<feature type="region of interest" description="Disordered" evidence="7">
    <location>
        <begin position="465"/>
        <end position="515"/>
    </location>
</feature>
<dbReference type="Pfam" id="PF00628">
    <property type="entry name" value="PHD"/>
    <property type="match status" value="1"/>
</dbReference>
<dbReference type="PANTHER" id="PTHR46309">
    <property type="entry name" value="PHD FINGER PROTEIN 12"/>
    <property type="match status" value="1"/>
</dbReference>
<feature type="compositionally biased region" description="Polar residues" evidence="7">
    <location>
        <begin position="951"/>
        <end position="969"/>
    </location>
</feature>
<keyword evidence="3 6" id="KW-0863">Zinc-finger</keyword>
<dbReference type="InterPro" id="IPR011011">
    <property type="entry name" value="Znf_FYVE_PHD"/>
</dbReference>
<evidence type="ECO:0000256" key="4">
    <source>
        <dbReference type="ARBA" id="ARBA00022833"/>
    </source>
</evidence>
<proteinExistence type="predicted"/>
<dbReference type="EMBL" id="PNBA02000020">
    <property type="protein sequence ID" value="KAG6388679.1"/>
    <property type="molecule type" value="Genomic_DNA"/>
</dbReference>
<dbReference type="GO" id="GO:0003714">
    <property type="term" value="F:transcription corepressor activity"/>
    <property type="evidence" value="ECO:0007669"/>
    <property type="project" value="InterPro"/>
</dbReference>
<dbReference type="Proteomes" id="UP000298416">
    <property type="component" value="Unassembled WGS sequence"/>
</dbReference>
<reference evidence="10" key="2">
    <citation type="submission" date="2020-08" db="EMBL/GenBank/DDBJ databases">
        <title>Plant Genome Project.</title>
        <authorList>
            <person name="Zhang R.-G."/>
        </authorList>
    </citation>
    <scope>NUCLEOTIDE SEQUENCE</scope>
    <source>
        <strain evidence="10">Huo1</strain>
        <tissue evidence="10">Leaf</tissue>
    </source>
</reference>
<evidence type="ECO:0000256" key="6">
    <source>
        <dbReference type="PROSITE-ProRule" id="PRU00146"/>
    </source>
</evidence>
<feature type="compositionally biased region" description="Basic residues" evidence="7">
    <location>
        <begin position="467"/>
        <end position="484"/>
    </location>
</feature>
<comment type="caution">
    <text evidence="10">The sequence shown here is derived from an EMBL/GenBank/DDBJ whole genome shotgun (WGS) entry which is preliminary data.</text>
</comment>
<feature type="compositionally biased region" description="Basic and acidic residues" evidence="7">
    <location>
        <begin position="276"/>
        <end position="288"/>
    </location>
</feature>
<evidence type="ECO:0000256" key="3">
    <source>
        <dbReference type="ARBA" id="ARBA00022771"/>
    </source>
</evidence>
<feature type="compositionally biased region" description="Low complexity" evidence="7">
    <location>
        <begin position="991"/>
        <end position="1001"/>
    </location>
</feature>
<feature type="region of interest" description="Disordered" evidence="7">
    <location>
        <begin position="79"/>
        <end position="303"/>
    </location>
</feature>
<gene>
    <name evidence="10" type="ORF">SASPL_150111</name>
</gene>
<feature type="region of interest" description="Disordered" evidence="7">
    <location>
        <begin position="1"/>
        <end position="53"/>
    </location>
</feature>
<dbReference type="InterPro" id="IPR019787">
    <property type="entry name" value="Znf_PHD-finger"/>
</dbReference>
<dbReference type="PANTHER" id="PTHR46309:SF1">
    <property type="entry name" value="PHD FINGER PROTEIN 12"/>
    <property type="match status" value="1"/>
</dbReference>
<evidence type="ECO:0000256" key="1">
    <source>
        <dbReference type="ARBA" id="ARBA00004123"/>
    </source>
</evidence>
<evidence type="ECO:0000256" key="2">
    <source>
        <dbReference type="ARBA" id="ARBA00022723"/>
    </source>
</evidence>
<dbReference type="PRINTS" id="PR00929">
    <property type="entry name" value="ATHOOK"/>
</dbReference>
<feature type="domain" description="N-acetyltransferase" evidence="9">
    <location>
        <begin position="790"/>
        <end position="943"/>
    </location>
</feature>
<evidence type="ECO:0000313" key="11">
    <source>
        <dbReference type="Proteomes" id="UP000298416"/>
    </source>
</evidence>
<dbReference type="InterPro" id="IPR016181">
    <property type="entry name" value="Acyl_CoA_acyltransferase"/>
</dbReference>
<dbReference type="InterPro" id="IPR042163">
    <property type="entry name" value="PHF12"/>
</dbReference>
<feature type="compositionally biased region" description="Basic residues" evidence="7">
    <location>
        <begin position="499"/>
        <end position="511"/>
    </location>
</feature>
<dbReference type="SMART" id="SM00384">
    <property type="entry name" value="AT_hook"/>
    <property type="match status" value="6"/>
</dbReference>
<keyword evidence="5" id="KW-0539">Nucleus</keyword>
<reference evidence="10" key="1">
    <citation type="submission" date="2018-01" db="EMBL/GenBank/DDBJ databases">
        <authorList>
            <person name="Mao J.F."/>
        </authorList>
    </citation>
    <scope>NUCLEOTIDE SEQUENCE</scope>
    <source>
        <strain evidence="10">Huo1</strain>
        <tissue evidence="10">Leaf</tissue>
    </source>
</reference>
<dbReference type="Pfam" id="PF23209">
    <property type="entry name" value="IDM1_C"/>
    <property type="match status" value="1"/>
</dbReference>
<dbReference type="InterPro" id="IPR017956">
    <property type="entry name" value="AT_hook_DNA-bd_motif"/>
</dbReference>
<organism evidence="10">
    <name type="scientific">Salvia splendens</name>
    <name type="common">Scarlet sage</name>
    <dbReference type="NCBI Taxonomy" id="180675"/>
    <lineage>
        <taxon>Eukaryota</taxon>
        <taxon>Viridiplantae</taxon>
        <taxon>Streptophyta</taxon>
        <taxon>Embryophyta</taxon>
        <taxon>Tracheophyta</taxon>
        <taxon>Spermatophyta</taxon>
        <taxon>Magnoliopsida</taxon>
        <taxon>eudicotyledons</taxon>
        <taxon>Gunneridae</taxon>
        <taxon>Pentapetalae</taxon>
        <taxon>asterids</taxon>
        <taxon>lamiids</taxon>
        <taxon>Lamiales</taxon>
        <taxon>Lamiaceae</taxon>
        <taxon>Nepetoideae</taxon>
        <taxon>Mentheae</taxon>
        <taxon>Salviinae</taxon>
        <taxon>Salvia</taxon>
        <taxon>Salvia subgen. Calosphace</taxon>
        <taxon>core Calosphace</taxon>
    </lineage>
</organism>
<feature type="region of interest" description="Disordered" evidence="7">
    <location>
        <begin position="1092"/>
        <end position="1122"/>
    </location>
</feature>
<evidence type="ECO:0000256" key="7">
    <source>
        <dbReference type="SAM" id="MobiDB-lite"/>
    </source>
</evidence>
<dbReference type="GO" id="GO:0016747">
    <property type="term" value="F:acyltransferase activity, transferring groups other than amino-acyl groups"/>
    <property type="evidence" value="ECO:0007669"/>
    <property type="project" value="InterPro"/>
</dbReference>
<keyword evidence="11" id="KW-1185">Reference proteome</keyword>
<dbReference type="AlphaFoldDB" id="A0A8X8Z2C7"/>
<keyword evidence="2" id="KW-0479">Metal-binding</keyword>
<dbReference type="GO" id="GO:0005634">
    <property type="term" value="C:nucleus"/>
    <property type="evidence" value="ECO:0007669"/>
    <property type="project" value="UniProtKB-SubCell"/>
</dbReference>
<accession>A0A8X8Z2C7</accession>
<feature type="domain" description="PHD-type" evidence="8">
    <location>
        <begin position="633"/>
        <end position="677"/>
    </location>
</feature>
<dbReference type="GO" id="GO:0008270">
    <property type="term" value="F:zinc ion binding"/>
    <property type="evidence" value="ECO:0007669"/>
    <property type="project" value="UniProtKB-KW"/>
</dbReference>